<evidence type="ECO:0000256" key="1">
    <source>
        <dbReference type="ARBA" id="ARBA00023054"/>
    </source>
</evidence>
<evidence type="ECO:0000313" key="6">
    <source>
        <dbReference type="Proteomes" id="UP000318582"/>
    </source>
</evidence>
<keyword evidence="1 2" id="KW-0175">Coiled coil</keyword>
<gene>
    <name evidence="5" type="ORF">PhCBS80983_g00512</name>
</gene>
<feature type="coiled-coil region" evidence="2">
    <location>
        <begin position="245"/>
        <end position="297"/>
    </location>
</feature>
<dbReference type="InterPro" id="IPR032755">
    <property type="entry name" value="TSNAXIP1_N"/>
</dbReference>
<feature type="region of interest" description="Disordered" evidence="3">
    <location>
        <begin position="53"/>
        <end position="78"/>
    </location>
</feature>
<dbReference type="PANTHER" id="PTHR16306">
    <property type="entry name" value="TRANSLIN-ASSOCIATED FACTOR X-INTERACTING PROTEIN 1"/>
    <property type="match status" value="1"/>
</dbReference>
<dbReference type="PANTHER" id="PTHR16306:SF0">
    <property type="entry name" value="TRANSLIN-ASSOCIATED FACTOR X-INTERACTING PROTEIN 1"/>
    <property type="match status" value="1"/>
</dbReference>
<evidence type="ECO:0000259" key="4">
    <source>
        <dbReference type="Pfam" id="PF15739"/>
    </source>
</evidence>
<comment type="caution">
    <text evidence="5">The sequence shown here is derived from an EMBL/GenBank/DDBJ whole genome shotgun (WGS) entry which is preliminary data.</text>
</comment>
<organism evidence="5 6">
    <name type="scientific">Powellomyces hirtus</name>
    <dbReference type="NCBI Taxonomy" id="109895"/>
    <lineage>
        <taxon>Eukaryota</taxon>
        <taxon>Fungi</taxon>
        <taxon>Fungi incertae sedis</taxon>
        <taxon>Chytridiomycota</taxon>
        <taxon>Chytridiomycota incertae sedis</taxon>
        <taxon>Chytridiomycetes</taxon>
        <taxon>Spizellomycetales</taxon>
        <taxon>Powellomycetaceae</taxon>
        <taxon>Powellomyces</taxon>
    </lineage>
</organism>
<feature type="domain" description="Translin-associated factor X-interacting protein 1 N-terminal" evidence="4">
    <location>
        <begin position="103"/>
        <end position="208"/>
    </location>
</feature>
<reference evidence="5 6" key="1">
    <citation type="journal article" date="2019" name="Sci. Rep.">
        <title>Comparative genomics of chytrid fungi reveal insights into the obligate biotrophic and pathogenic lifestyle of Synchytrium endobioticum.</title>
        <authorList>
            <person name="van de Vossenberg B.T.L.H."/>
            <person name="Warris S."/>
            <person name="Nguyen H.D.T."/>
            <person name="van Gent-Pelzer M.P.E."/>
            <person name="Joly D.L."/>
            <person name="van de Geest H.C."/>
            <person name="Bonants P.J.M."/>
            <person name="Smith D.S."/>
            <person name="Levesque C.A."/>
            <person name="van der Lee T.A.J."/>
        </authorList>
    </citation>
    <scope>NUCLEOTIDE SEQUENCE [LARGE SCALE GENOMIC DNA]</scope>
    <source>
        <strain evidence="5 6">CBS 809.83</strain>
    </source>
</reference>
<evidence type="ECO:0000313" key="5">
    <source>
        <dbReference type="EMBL" id="TPX62288.1"/>
    </source>
</evidence>
<dbReference type="EMBL" id="QEAQ01000003">
    <property type="protein sequence ID" value="TPX62288.1"/>
    <property type="molecule type" value="Genomic_DNA"/>
</dbReference>
<dbReference type="GO" id="GO:0005737">
    <property type="term" value="C:cytoplasm"/>
    <property type="evidence" value="ECO:0007669"/>
    <property type="project" value="TreeGrafter"/>
</dbReference>
<proteinExistence type="predicted"/>
<dbReference type="STRING" id="109895.A0A507EGH1"/>
<keyword evidence="6" id="KW-1185">Reference proteome</keyword>
<sequence>MMRAPSVVGSDDGDSIRYVESNHPDDALGFDADLSKVTVTAYDMLMPRAAEGSGRRVGWSSRPSSAGTTRGMQRPATPTAAAAKILYPGDKTRPRFLLDILHYLKAEIKRLGADGAQPGDARRLQVYREVFDRFIGEFKTYEPLLSDVKREYELALESLQTQLNALYPSVSQLAVQKHAAAQTLDAVKENAKRAIEAQMQANHDLQRKCTLIDAELESLRHQHSKVTVELQRRDARSEEYVSSKVAEIRSEMHTLERNYQEELRVKDVTIAELQRGLRKVHEEKAAKTAAMEALERTFSGAVTQAELQAVINDLSAEKKENFELRLQVELEAAAKRRVEEELKVTQHALKREQDDKYPDWEYVESRCPTGIHQWEVMCKDKDYNDSIVLLIREVIRAHAAKGSSRGADTSQMGYTDTEPRFFVGLGMSATVPKHLRYKGKIRNRQISRKNLCLLIRDIWTAKAVHDSTEGAKAKRGFQRSTLADFLYAYLKKRFGTQEIIAEFGYNIHEACKKHQFQSVECLLFFNILTDSLDEQVYHHQSHMIERLKNVLYRLDVDLHEGKARGIVPKKDVMVALKHYWPMKSETQIQQLSHALDADQPGGNLTYRWLFQNEADCMFLDIVREQEMEMREKYLTGLTDLFCTSLRLESQKERTRDSIQTFRLTTLDYTRGITRFDPTKPKPDVDKLLSRGFGLPFAQLKSRTAVEVSTFLKEPNGFSALKINDNVILIGSGLDALATEMTTLRWVTTSLYRR</sequence>
<dbReference type="Pfam" id="PF15739">
    <property type="entry name" value="TSNAXIP1_N"/>
    <property type="match status" value="1"/>
</dbReference>
<feature type="compositionally biased region" description="Polar residues" evidence="3">
    <location>
        <begin position="61"/>
        <end position="71"/>
    </location>
</feature>
<protein>
    <recommendedName>
        <fullName evidence="4">Translin-associated factor X-interacting protein 1 N-terminal domain-containing protein</fullName>
    </recommendedName>
</protein>
<accession>A0A507EGH1</accession>
<feature type="region of interest" description="Disordered" evidence="3">
    <location>
        <begin position="1"/>
        <end position="22"/>
    </location>
</feature>
<dbReference type="AlphaFoldDB" id="A0A507EGH1"/>
<evidence type="ECO:0000256" key="3">
    <source>
        <dbReference type="SAM" id="MobiDB-lite"/>
    </source>
</evidence>
<dbReference type="Proteomes" id="UP000318582">
    <property type="component" value="Unassembled WGS sequence"/>
</dbReference>
<evidence type="ECO:0000256" key="2">
    <source>
        <dbReference type="SAM" id="Coils"/>
    </source>
</evidence>
<name>A0A507EGH1_9FUNG</name>